<dbReference type="Proteomes" id="UP000645217">
    <property type="component" value="Unassembled WGS sequence"/>
</dbReference>
<reference evidence="2" key="2">
    <citation type="submission" date="2020-09" db="EMBL/GenBank/DDBJ databases">
        <authorList>
            <person name="Sun Q."/>
            <person name="Ohkuma M."/>
        </authorList>
    </citation>
    <scope>NUCLEOTIDE SEQUENCE</scope>
    <source>
        <strain evidence="2">JCM 13064</strain>
    </source>
</reference>
<feature type="region of interest" description="Disordered" evidence="1">
    <location>
        <begin position="1"/>
        <end position="21"/>
    </location>
</feature>
<dbReference type="Pfam" id="PF13384">
    <property type="entry name" value="HTH_23"/>
    <property type="match status" value="1"/>
</dbReference>
<dbReference type="RefSeq" id="WP_189161360.1">
    <property type="nucleotide sequence ID" value="NZ_BMNT01000002.1"/>
</dbReference>
<reference evidence="2" key="1">
    <citation type="journal article" date="2014" name="Int. J. Syst. Evol. Microbiol.">
        <title>Complete genome sequence of Corynebacterium casei LMG S-19264T (=DSM 44701T), isolated from a smear-ripened cheese.</title>
        <authorList>
            <consortium name="US DOE Joint Genome Institute (JGI-PGF)"/>
            <person name="Walter F."/>
            <person name="Albersmeier A."/>
            <person name="Kalinowski J."/>
            <person name="Ruckert C."/>
        </authorList>
    </citation>
    <scope>NUCLEOTIDE SEQUENCE</scope>
    <source>
        <strain evidence="2">JCM 13064</strain>
    </source>
</reference>
<feature type="region of interest" description="Disordered" evidence="1">
    <location>
        <begin position="50"/>
        <end position="80"/>
    </location>
</feature>
<dbReference type="AlphaFoldDB" id="A0A917QS74"/>
<comment type="caution">
    <text evidence="2">The sequence shown here is derived from an EMBL/GenBank/DDBJ whole genome shotgun (WGS) entry which is preliminary data.</text>
</comment>
<proteinExistence type="predicted"/>
<gene>
    <name evidence="2" type="ORF">GCM10007964_06120</name>
</gene>
<accession>A0A917QS74</accession>
<name>A0A917QS74_9ACTN</name>
<evidence type="ECO:0000313" key="3">
    <source>
        <dbReference type="Proteomes" id="UP000645217"/>
    </source>
</evidence>
<organism evidence="2 3">
    <name type="scientific">Sphaerisporangium melleum</name>
    <dbReference type="NCBI Taxonomy" id="321316"/>
    <lineage>
        <taxon>Bacteria</taxon>
        <taxon>Bacillati</taxon>
        <taxon>Actinomycetota</taxon>
        <taxon>Actinomycetes</taxon>
        <taxon>Streptosporangiales</taxon>
        <taxon>Streptosporangiaceae</taxon>
        <taxon>Sphaerisporangium</taxon>
    </lineage>
</organism>
<keyword evidence="3" id="KW-1185">Reference proteome</keyword>
<protein>
    <submittedName>
        <fullName evidence="2">Uncharacterized protein</fullName>
    </submittedName>
</protein>
<evidence type="ECO:0000256" key="1">
    <source>
        <dbReference type="SAM" id="MobiDB-lite"/>
    </source>
</evidence>
<sequence>MDFEIRKIRSSQGPKKPTAERGEYFRLMDQGFSSYEACRVVGINRRTGKRWRNGWAPNKSNKKGAPPVKRPVVPPSGASGYLREDELIPILTPVTYGVDVDQVATQPEQLRHRQDVATVRGRGDLGKRGTLQRRDPTRDAEQWLIR</sequence>
<evidence type="ECO:0000313" key="2">
    <source>
        <dbReference type="EMBL" id="GGK65863.1"/>
    </source>
</evidence>
<dbReference type="EMBL" id="BMNT01000002">
    <property type="protein sequence ID" value="GGK65863.1"/>
    <property type="molecule type" value="Genomic_DNA"/>
</dbReference>
<feature type="region of interest" description="Disordered" evidence="1">
    <location>
        <begin position="118"/>
        <end position="146"/>
    </location>
</feature>